<proteinExistence type="predicted"/>
<sequence length="252" mass="27506">MAVTSTPRFPSGTLEWLTAGRLEPGSRVIVLCPTVTYCRAVASHGVDVLAVHRDPETAAKLNRTPGVMAVCGSPESLPLNPCSFDAVLVHQRFHELAPGLVLPEVARVLRPSSVLGVSWLVRDDTVPWVKRLAALLRTVDESAMSGDYGTESVQELVSSKYFPDDEHTTKRLWVPVDRDSLIAMAANLPAVQDLDTDSRSELLTKVAALADDSAGMSGLRLPYQLECWRAWVDHDELTTPIRPDDNGLTITL</sequence>
<dbReference type="SUPFAM" id="SSF53335">
    <property type="entry name" value="S-adenosyl-L-methionine-dependent methyltransferases"/>
    <property type="match status" value="1"/>
</dbReference>
<dbReference type="Pfam" id="PF08241">
    <property type="entry name" value="Methyltransf_11"/>
    <property type="match status" value="1"/>
</dbReference>
<comment type="caution">
    <text evidence="2">The sequence shown here is derived from an EMBL/GenBank/DDBJ whole genome shotgun (WGS) entry which is preliminary data.</text>
</comment>
<evidence type="ECO:0000313" key="2">
    <source>
        <dbReference type="EMBL" id="RFT42157.1"/>
    </source>
</evidence>
<organism evidence="2 3">
    <name type="scientific">Cutibacterium avidum</name>
    <dbReference type="NCBI Taxonomy" id="33010"/>
    <lineage>
        <taxon>Bacteria</taxon>
        <taxon>Bacillati</taxon>
        <taxon>Actinomycetota</taxon>
        <taxon>Actinomycetes</taxon>
        <taxon>Propionibacteriales</taxon>
        <taxon>Propionibacteriaceae</taxon>
        <taxon>Cutibacterium</taxon>
    </lineage>
</organism>
<dbReference type="InterPro" id="IPR013216">
    <property type="entry name" value="Methyltransf_11"/>
</dbReference>
<protein>
    <submittedName>
        <fullName evidence="2">SAM-dependent methyltransferase</fullName>
    </submittedName>
</protein>
<keyword evidence="2" id="KW-0808">Transferase</keyword>
<dbReference type="Gene3D" id="3.40.50.150">
    <property type="entry name" value="Vaccinia Virus protein VP39"/>
    <property type="match status" value="1"/>
</dbReference>
<name>A0A3E2D9T8_9ACTN</name>
<dbReference type="AlphaFoldDB" id="A0A3E2D9T8"/>
<reference evidence="2 3" key="1">
    <citation type="submission" date="2017-07" db="EMBL/GenBank/DDBJ databases">
        <authorList>
            <person name="Sun Z.S."/>
            <person name="Albrecht U."/>
            <person name="Echele G."/>
            <person name="Lee C.C."/>
        </authorList>
    </citation>
    <scope>NUCLEOTIDE SEQUENCE [LARGE SCALE GENOMIC DNA]</scope>
    <source>
        <strain evidence="2 3">P16-029</strain>
    </source>
</reference>
<dbReference type="GO" id="GO:0008757">
    <property type="term" value="F:S-adenosylmethionine-dependent methyltransferase activity"/>
    <property type="evidence" value="ECO:0007669"/>
    <property type="project" value="InterPro"/>
</dbReference>
<dbReference type="InterPro" id="IPR029063">
    <property type="entry name" value="SAM-dependent_MTases_sf"/>
</dbReference>
<feature type="domain" description="Methyltransferase type 11" evidence="1">
    <location>
        <begin position="32"/>
        <end position="114"/>
    </location>
</feature>
<accession>A0A3E2D9T8</accession>
<gene>
    <name evidence="2" type="ORF">CHT91_11800</name>
</gene>
<dbReference type="GO" id="GO:0032259">
    <property type="term" value="P:methylation"/>
    <property type="evidence" value="ECO:0007669"/>
    <property type="project" value="UniProtKB-KW"/>
</dbReference>
<dbReference type="EMBL" id="NOWI01000012">
    <property type="protein sequence ID" value="RFT42157.1"/>
    <property type="molecule type" value="Genomic_DNA"/>
</dbReference>
<evidence type="ECO:0000259" key="1">
    <source>
        <dbReference type="Pfam" id="PF08241"/>
    </source>
</evidence>
<keyword evidence="2" id="KW-0489">Methyltransferase</keyword>
<dbReference type="Proteomes" id="UP000259211">
    <property type="component" value="Unassembled WGS sequence"/>
</dbReference>
<evidence type="ECO:0000313" key="3">
    <source>
        <dbReference type="Proteomes" id="UP000259211"/>
    </source>
</evidence>